<feature type="compositionally biased region" description="Low complexity" evidence="14">
    <location>
        <begin position="279"/>
        <end position="299"/>
    </location>
</feature>
<dbReference type="GO" id="GO:0017056">
    <property type="term" value="F:structural constituent of nuclear pore"/>
    <property type="evidence" value="ECO:0007669"/>
    <property type="project" value="InterPro"/>
</dbReference>
<evidence type="ECO:0000256" key="8">
    <source>
        <dbReference type="ARBA" id="ARBA00023010"/>
    </source>
</evidence>
<dbReference type="GO" id="GO:0006405">
    <property type="term" value="P:RNA export from nucleus"/>
    <property type="evidence" value="ECO:0007669"/>
    <property type="project" value="TreeGrafter"/>
</dbReference>
<keyword evidence="7" id="KW-0653">Protein transport</keyword>
<evidence type="ECO:0000256" key="9">
    <source>
        <dbReference type="ARBA" id="ARBA00023132"/>
    </source>
</evidence>
<dbReference type="InterPro" id="IPR007758">
    <property type="entry name" value="Nucleoporin_NSP1_C"/>
</dbReference>
<evidence type="ECO:0000256" key="13">
    <source>
        <dbReference type="ARBA" id="ARBA00081079"/>
    </source>
</evidence>
<dbReference type="AlphaFoldDB" id="A0A5B0QN16"/>
<evidence type="ECO:0000256" key="3">
    <source>
        <dbReference type="ARBA" id="ARBA00004620"/>
    </source>
</evidence>
<feature type="compositionally biased region" description="Low complexity" evidence="14">
    <location>
        <begin position="42"/>
        <end position="83"/>
    </location>
</feature>
<evidence type="ECO:0000256" key="5">
    <source>
        <dbReference type="ARBA" id="ARBA00022448"/>
    </source>
</evidence>
<dbReference type="Proteomes" id="UP000324748">
    <property type="component" value="Unassembled WGS sequence"/>
</dbReference>
<feature type="compositionally biased region" description="Polar residues" evidence="14">
    <location>
        <begin position="336"/>
        <end position="359"/>
    </location>
</feature>
<feature type="compositionally biased region" description="Low complexity" evidence="14">
    <location>
        <begin position="12"/>
        <end position="24"/>
    </location>
</feature>
<dbReference type="GO" id="GO:0006606">
    <property type="term" value="P:protein import into nucleus"/>
    <property type="evidence" value="ECO:0007669"/>
    <property type="project" value="TreeGrafter"/>
</dbReference>
<evidence type="ECO:0000256" key="2">
    <source>
        <dbReference type="ARBA" id="ARBA00004567"/>
    </source>
</evidence>
<feature type="region of interest" description="Disordered" evidence="14">
    <location>
        <begin position="1"/>
        <end position="323"/>
    </location>
</feature>
<evidence type="ECO:0000256" key="14">
    <source>
        <dbReference type="SAM" id="MobiDB-lite"/>
    </source>
</evidence>
<dbReference type="GO" id="GO:0031965">
    <property type="term" value="C:nuclear membrane"/>
    <property type="evidence" value="ECO:0007669"/>
    <property type="project" value="UniProtKB-SubCell"/>
</dbReference>
<dbReference type="Proteomes" id="UP000325313">
    <property type="component" value="Unassembled WGS sequence"/>
</dbReference>
<evidence type="ECO:0000313" key="16">
    <source>
        <dbReference type="EMBL" id="KAA1114529.1"/>
    </source>
</evidence>
<dbReference type="PANTHER" id="PTHR12084:SF0">
    <property type="entry name" value="NUCLEAR PORE GLYCOPROTEIN P62"/>
    <property type="match status" value="1"/>
</dbReference>
<feature type="compositionally biased region" description="Polar residues" evidence="14">
    <location>
        <begin position="125"/>
        <end position="159"/>
    </location>
</feature>
<evidence type="ECO:0000256" key="6">
    <source>
        <dbReference type="ARBA" id="ARBA00022816"/>
    </source>
</evidence>
<dbReference type="EMBL" id="VDEP01000204">
    <property type="protein sequence ID" value="KAA1124187.1"/>
    <property type="molecule type" value="Genomic_DNA"/>
</dbReference>
<keyword evidence="6" id="KW-0509">mRNA transport</keyword>
<keyword evidence="9" id="KW-0906">Nuclear pore complex</keyword>
<dbReference type="OrthoDB" id="344345at2759"/>
<keyword evidence="5" id="KW-0813">Transport</keyword>
<dbReference type="EMBL" id="VSWC01000014">
    <property type="protein sequence ID" value="KAA1114529.1"/>
    <property type="molecule type" value="Genomic_DNA"/>
</dbReference>
<evidence type="ECO:0000313" key="19">
    <source>
        <dbReference type="Proteomes" id="UP000325313"/>
    </source>
</evidence>
<comment type="similarity">
    <text evidence="4">Belongs to the nucleoporin NSP1/NUP62 family.</text>
</comment>
<dbReference type="GO" id="GO:0051028">
    <property type="term" value="P:mRNA transport"/>
    <property type="evidence" value="ECO:0007669"/>
    <property type="project" value="UniProtKB-KW"/>
</dbReference>
<comment type="caution">
    <text evidence="16">The sequence shown here is derived from an EMBL/GenBank/DDBJ whole genome shotgun (WGS) entry which is preliminary data.</text>
</comment>
<feature type="compositionally biased region" description="Low complexity" evidence="14">
    <location>
        <begin position="160"/>
        <end position="229"/>
    </location>
</feature>
<evidence type="ECO:0000313" key="17">
    <source>
        <dbReference type="EMBL" id="KAA1124187.1"/>
    </source>
</evidence>
<protein>
    <recommendedName>
        <fullName evidence="11">Nucleoporin NSP1</fullName>
    </recommendedName>
    <alternativeName>
        <fullName evidence="12">Nuclear pore protein NSP1</fullName>
    </alternativeName>
    <alternativeName>
        <fullName evidence="13">Nucleoskeletal-like protein</fullName>
    </alternativeName>
</protein>
<gene>
    <name evidence="16" type="primary">NSP1_2</name>
    <name evidence="17" type="synonym">NSP1_1</name>
    <name evidence="16" type="ORF">PGT21_012738</name>
    <name evidence="17" type="ORF">PGTUg99_001083</name>
</gene>
<feature type="region of interest" description="Disordered" evidence="14">
    <location>
        <begin position="336"/>
        <end position="383"/>
    </location>
</feature>
<dbReference type="FunFam" id="1.20.5.170:FF:000040">
    <property type="entry name" value="Nuclear pore glycoprotein p62"/>
    <property type="match status" value="1"/>
</dbReference>
<dbReference type="GO" id="GO:0044613">
    <property type="term" value="C:nuclear pore central transport channel"/>
    <property type="evidence" value="ECO:0007669"/>
    <property type="project" value="TreeGrafter"/>
</dbReference>
<keyword evidence="10" id="KW-0539">Nucleus</keyword>
<feature type="region of interest" description="Disordered" evidence="14">
    <location>
        <begin position="626"/>
        <end position="649"/>
    </location>
</feature>
<sequence length="649" mass="66017">MGDANKSNPAPLFGGSSSTSLFGSQAGKPATFGFGGTSPFGASQAATSTTPQTSPTKSSTPTFNFSSAPGSNNSGGASGTNAPTSSLFGGGNTIGAASSAPKSIFGNPNPATGTTSSPAPGIFGGNSNTSNVFGGNPSSNTSNVFGGNSSSNTSNVFGGNSSNPTPATSTSNSNQSTATAAPASKPSLFSNTTGTSMTSSNLFGTPATNSGSAPASTTTSTTFAFGGPPANQPPKDANKSESLFGGLQTPKPAPSTSPSLFGAKPADSSTSNNPQASVNNNAPAAGSATPATTAAASPSLFAPIAPKPSSTSDLPAKPSTPSLFGNMNNSALTIKSTAPVKSSPLAMNSSTTGEGSQANKSATPKPAGTPPATPSTKPNMNLAPSLLKGKTLEDLVARWNSELDERVEDFKHTANEIAAWDQVLIQNGDQISMLYDELQQIEPMQQSIDQTLDYVETQQQELSVALDDYERQLSGSQAQDFSASSTGRTRTAAQEREEAYKTAEEVHVQLNDMASSLGTMIAELNSLAGPGNRIDESSLADGTISSGSSSNEDPIVQIAGILNAHLGSLNWIGEITQELGVKVNELESRVSNTKVEFGLEPSLNHYRQIEFNSDEFNPNLSATVGPSGTSLNSGFGNRIPSGLLSHPRR</sequence>
<feature type="compositionally biased region" description="Polar residues" evidence="14">
    <location>
        <begin position="626"/>
        <end position="635"/>
    </location>
</feature>
<feature type="compositionally biased region" description="Polar residues" evidence="14">
    <location>
        <begin position="109"/>
        <end position="118"/>
    </location>
</feature>
<evidence type="ECO:0000256" key="12">
    <source>
        <dbReference type="ARBA" id="ARBA00078941"/>
    </source>
</evidence>
<organism evidence="16 18">
    <name type="scientific">Puccinia graminis f. sp. tritici</name>
    <dbReference type="NCBI Taxonomy" id="56615"/>
    <lineage>
        <taxon>Eukaryota</taxon>
        <taxon>Fungi</taxon>
        <taxon>Dikarya</taxon>
        <taxon>Basidiomycota</taxon>
        <taxon>Pucciniomycotina</taxon>
        <taxon>Pucciniomycetes</taxon>
        <taxon>Pucciniales</taxon>
        <taxon>Pucciniaceae</taxon>
        <taxon>Puccinia</taxon>
    </lineage>
</organism>
<evidence type="ECO:0000313" key="18">
    <source>
        <dbReference type="Proteomes" id="UP000324748"/>
    </source>
</evidence>
<comment type="subcellular location">
    <subcellularLocation>
        <location evidence="1">Nucleus membrane</location>
        <topology evidence="1">Peripheral membrane protein</topology>
        <orientation evidence="1">Cytoplasmic side</orientation>
    </subcellularLocation>
    <subcellularLocation>
        <location evidence="3">Nucleus membrane</location>
        <topology evidence="3">Peripheral membrane protein</topology>
        <orientation evidence="3">Nucleoplasmic side</orientation>
    </subcellularLocation>
    <subcellularLocation>
        <location evidence="2">Nucleus</location>
        <location evidence="2">Nuclear pore complex</location>
    </subcellularLocation>
</comment>
<keyword evidence="18" id="KW-1185">Reference proteome</keyword>
<proteinExistence type="inferred from homology"/>
<feature type="compositionally biased region" description="Polar residues" evidence="14">
    <location>
        <begin position="308"/>
        <end position="323"/>
    </location>
</feature>
<keyword evidence="8" id="KW-0811">Translocation</keyword>
<accession>A0A5B0QN16</accession>
<evidence type="ECO:0000256" key="7">
    <source>
        <dbReference type="ARBA" id="ARBA00022927"/>
    </source>
</evidence>
<feature type="compositionally biased region" description="Polar residues" evidence="14">
    <location>
        <begin position="267"/>
        <end position="278"/>
    </location>
</feature>
<dbReference type="GO" id="GO:0005543">
    <property type="term" value="F:phospholipid binding"/>
    <property type="evidence" value="ECO:0007669"/>
    <property type="project" value="TreeGrafter"/>
</dbReference>
<feature type="domain" description="Nucleoporin NSP1-like C-terminal" evidence="15">
    <location>
        <begin position="380"/>
        <end position="479"/>
    </location>
</feature>
<evidence type="ECO:0000259" key="15">
    <source>
        <dbReference type="Pfam" id="PF05064"/>
    </source>
</evidence>
<name>A0A5B0QN16_PUCGR</name>
<dbReference type="Gene3D" id="1.20.5.170">
    <property type="match status" value="1"/>
</dbReference>
<dbReference type="InterPro" id="IPR026010">
    <property type="entry name" value="NSP1/NUP62"/>
</dbReference>
<evidence type="ECO:0000256" key="1">
    <source>
        <dbReference type="ARBA" id="ARBA00004335"/>
    </source>
</evidence>
<evidence type="ECO:0000256" key="4">
    <source>
        <dbReference type="ARBA" id="ARBA00005911"/>
    </source>
</evidence>
<dbReference type="Pfam" id="PF05064">
    <property type="entry name" value="Nsp1_C"/>
    <property type="match status" value="1"/>
</dbReference>
<dbReference type="PANTHER" id="PTHR12084">
    <property type="entry name" value="NUCLEAR PORE GLYCOPROTEIN P62-RELATED"/>
    <property type="match status" value="1"/>
</dbReference>
<evidence type="ECO:0000256" key="10">
    <source>
        <dbReference type="ARBA" id="ARBA00023242"/>
    </source>
</evidence>
<reference evidence="18 19" key="1">
    <citation type="submission" date="2019-05" db="EMBL/GenBank/DDBJ databases">
        <title>Emergence of the Ug99 lineage of the wheat stem rust pathogen through somatic hybridization.</title>
        <authorList>
            <person name="Li F."/>
            <person name="Upadhyaya N.M."/>
            <person name="Sperschneider J."/>
            <person name="Matny O."/>
            <person name="Nguyen-Phuc H."/>
            <person name="Mago R."/>
            <person name="Raley C."/>
            <person name="Miller M.E."/>
            <person name="Silverstein K.A.T."/>
            <person name="Henningsen E."/>
            <person name="Hirsch C.D."/>
            <person name="Visser B."/>
            <person name="Pretorius Z.A."/>
            <person name="Steffenson B.J."/>
            <person name="Schwessinger B."/>
            <person name="Dodds P.N."/>
            <person name="Figueroa M."/>
        </authorList>
    </citation>
    <scope>NUCLEOTIDE SEQUENCE [LARGE SCALE GENOMIC DNA]</scope>
    <source>
        <strain evidence="16">21-0</strain>
        <strain evidence="17 19">Ug99</strain>
    </source>
</reference>
<evidence type="ECO:0000256" key="11">
    <source>
        <dbReference type="ARBA" id="ARBA00068864"/>
    </source>
</evidence>